<keyword evidence="10" id="KW-1064">Adaptive immunity</keyword>
<feature type="region of interest" description="Disordered" evidence="15">
    <location>
        <begin position="380"/>
        <end position="400"/>
    </location>
</feature>
<evidence type="ECO:0000256" key="8">
    <source>
        <dbReference type="ARBA" id="ARBA00022553"/>
    </source>
</evidence>
<dbReference type="AlphaFoldDB" id="A0A6P7L786"/>
<keyword evidence="5 14" id="KW-0728">SH3 domain</keyword>
<dbReference type="Gene3D" id="2.30.29.30">
    <property type="entry name" value="Pleckstrin-homology domain (PH domain)/Phosphotyrosine-binding domain (PTB)"/>
    <property type="match status" value="1"/>
</dbReference>
<feature type="region of interest" description="Disordered" evidence="15">
    <location>
        <begin position="286"/>
        <end position="305"/>
    </location>
</feature>
<dbReference type="InterPro" id="IPR036028">
    <property type="entry name" value="SH3-like_dom_sf"/>
</dbReference>
<dbReference type="GeneID" id="114845332"/>
<feature type="domain" description="SH3" evidence="16">
    <location>
        <begin position="308"/>
        <end position="379"/>
    </location>
</feature>
<dbReference type="SMART" id="SM00233">
    <property type="entry name" value="PH"/>
    <property type="match status" value="1"/>
</dbReference>
<keyword evidence="19" id="KW-0808">Transferase</keyword>
<evidence type="ECO:0000256" key="11">
    <source>
        <dbReference type="ARBA" id="ARBA00023136"/>
    </source>
</evidence>
<protein>
    <recommendedName>
        <fullName evidence="13">Src kinase-associated phosphoprotein 1</fullName>
    </recommendedName>
</protein>
<dbReference type="RefSeq" id="XP_028989049.1">
    <property type="nucleotide sequence ID" value="XM_029133216.3"/>
</dbReference>
<name>A0A6P7L786_BETSP</name>
<keyword evidence="12" id="KW-0539">Nucleus</keyword>
<evidence type="ECO:0000256" key="2">
    <source>
        <dbReference type="ARBA" id="ARBA00004236"/>
    </source>
</evidence>
<evidence type="ECO:0000256" key="5">
    <source>
        <dbReference type="ARBA" id="ARBA00022443"/>
    </source>
</evidence>
<dbReference type="Proteomes" id="UP000515150">
    <property type="component" value="Chromosome 19"/>
</dbReference>
<feature type="domain" description="PH" evidence="17">
    <location>
        <begin position="116"/>
        <end position="219"/>
    </location>
</feature>
<dbReference type="CDD" id="cd13380">
    <property type="entry name" value="PH_Skap1"/>
    <property type="match status" value="1"/>
</dbReference>
<dbReference type="SUPFAM" id="SSF50729">
    <property type="entry name" value="PH domain-like"/>
    <property type="match status" value="1"/>
</dbReference>
<dbReference type="InterPro" id="IPR001849">
    <property type="entry name" value="PH_domain"/>
</dbReference>
<feature type="compositionally biased region" description="Acidic residues" evidence="15">
    <location>
        <begin position="270"/>
        <end position="280"/>
    </location>
</feature>
<evidence type="ECO:0000256" key="10">
    <source>
        <dbReference type="ARBA" id="ARBA00023130"/>
    </source>
</evidence>
<evidence type="ECO:0000259" key="16">
    <source>
        <dbReference type="PROSITE" id="PS50002"/>
    </source>
</evidence>
<gene>
    <name evidence="19" type="primary">skap1</name>
</gene>
<dbReference type="GO" id="GO:0016301">
    <property type="term" value="F:kinase activity"/>
    <property type="evidence" value="ECO:0007669"/>
    <property type="project" value="UniProtKB-KW"/>
</dbReference>
<dbReference type="GO" id="GO:0005634">
    <property type="term" value="C:nucleus"/>
    <property type="evidence" value="ECO:0007669"/>
    <property type="project" value="UniProtKB-SubCell"/>
</dbReference>
<dbReference type="Gene3D" id="6.10.250.220">
    <property type="match status" value="1"/>
</dbReference>
<feature type="region of interest" description="Disordered" evidence="15">
    <location>
        <begin position="62"/>
        <end position="94"/>
    </location>
</feature>
<accession>A0A6P7L786</accession>
<sequence length="400" mass="45769">MRGELWSLNAASPQNCGFVCLDCELFVSELLEDENLSEKVQETRKVLLNNFRVVHSRNPQEFPYPSDYREEEGSDDNRSSSLGRSAQSDDASDYQDDGGLEYFEDIPLVAAQDLNNILKQGYLEKKRRDHSFFGSEWQKRWCVLNNSIFYYFGSDKDKQQKGSFYINDYSVQLVTNLRKDSKKSACFELSAPGRRVFQFTASNPQEARDWVDQINFVLRDLSSSLIPFDEDEEEEEETYDDIEGVNGPPLPLPGAVRAPLSGKQRGQTESAEDNDEEEDDIYEELPEEDFPDPMDENGEKSSKSASSDYANYYQCLWNCDADEPDELTFRRGDLIYIISKVHVSGVTRRPSRTPPRWAASSQPPLTFSALRAQVAVNLSSGRERDRWTHQSATISQPPEW</sequence>
<evidence type="ECO:0000256" key="1">
    <source>
        <dbReference type="ARBA" id="ARBA00004123"/>
    </source>
</evidence>
<dbReference type="Pfam" id="PF00169">
    <property type="entry name" value="PH"/>
    <property type="match status" value="1"/>
</dbReference>
<dbReference type="GO" id="GO:0005737">
    <property type="term" value="C:cytoplasm"/>
    <property type="evidence" value="ECO:0007669"/>
    <property type="project" value="UniProtKB-SubCell"/>
</dbReference>
<feature type="region of interest" description="Disordered" evidence="15">
    <location>
        <begin position="227"/>
        <end position="280"/>
    </location>
</feature>
<evidence type="ECO:0000256" key="3">
    <source>
        <dbReference type="ARBA" id="ARBA00004496"/>
    </source>
</evidence>
<dbReference type="SUPFAM" id="SSF50044">
    <property type="entry name" value="SH3-domain"/>
    <property type="match status" value="1"/>
</dbReference>
<proteinExistence type="inferred from homology"/>
<organism evidence="18 19">
    <name type="scientific">Betta splendens</name>
    <name type="common">Siamese fighting fish</name>
    <dbReference type="NCBI Taxonomy" id="158456"/>
    <lineage>
        <taxon>Eukaryota</taxon>
        <taxon>Metazoa</taxon>
        <taxon>Chordata</taxon>
        <taxon>Craniata</taxon>
        <taxon>Vertebrata</taxon>
        <taxon>Euteleostomi</taxon>
        <taxon>Actinopterygii</taxon>
        <taxon>Neopterygii</taxon>
        <taxon>Teleostei</taxon>
        <taxon>Neoteleostei</taxon>
        <taxon>Acanthomorphata</taxon>
        <taxon>Anabantaria</taxon>
        <taxon>Anabantiformes</taxon>
        <taxon>Anabantoidei</taxon>
        <taxon>Osphronemidae</taxon>
        <taxon>Betta</taxon>
    </lineage>
</organism>
<dbReference type="CTD" id="8631"/>
<dbReference type="GO" id="GO:0005886">
    <property type="term" value="C:plasma membrane"/>
    <property type="evidence" value="ECO:0007669"/>
    <property type="project" value="UniProtKB-SubCell"/>
</dbReference>
<keyword evidence="11" id="KW-0472">Membrane</keyword>
<evidence type="ECO:0000256" key="14">
    <source>
        <dbReference type="PROSITE-ProRule" id="PRU00192"/>
    </source>
</evidence>
<evidence type="ECO:0000256" key="7">
    <source>
        <dbReference type="ARBA" id="ARBA00022490"/>
    </source>
</evidence>
<dbReference type="PROSITE" id="PS50002">
    <property type="entry name" value="SH3"/>
    <property type="match status" value="1"/>
</dbReference>
<dbReference type="Gene3D" id="2.30.30.40">
    <property type="entry name" value="SH3 Domains"/>
    <property type="match status" value="1"/>
</dbReference>
<feature type="compositionally biased region" description="Polar residues" evidence="15">
    <location>
        <begin position="389"/>
        <end position="400"/>
    </location>
</feature>
<dbReference type="PANTHER" id="PTHR15129">
    <property type="entry name" value="SRC-ASSOCIATED ADAPTOR PROTEIN"/>
    <property type="match status" value="1"/>
</dbReference>
<evidence type="ECO:0000256" key="15">
    <source>
        <dbReference type="SAM" id="MobiDB-lite"/>
    </source>
</evidence>
<comment type="similarity">
    <text evidence="4">Belongs to the SKAP family.</text>
</comment>
<keyword evidence="19" id="KW-0418">Kinase</keyword>
<keyword evidence="8" id="KW-0597">Phosphoprotein</keyword>
<evidence type="ECO:0000313" key="18">
    <source>
        <dbReference type="Proteomes" id="UP000515150"/>
    </source>
</evidence>
<dbReference type="InterPro" id="IPR001452">
    <property type="entry name" value="SH3_domain"/>
</dbReference>
<keyword evidence="6" id="KW-1003">Cell membrane</keyword>
<evidence type="ECO:0000256" key="4">
    <source>
        <dbReference type="ARBA" id="ARBA00005864"/>
    </source>
</evidence>
<comment type="subcellular location">
    <subcellularLocation>
        <location evidence="2">Cell membrane</location>
    </subcellularLocation>
    <subcellularLocation>
        <location evidence="3">Cytoplasm</location>
    </subcellularLocation>
    <subcellularLocation>
        <location evidence="1">Nucleus</location>
    </subcellularLocation>
</comment>
<evidence type="ECO:0000256" key="6">
    <source>
        <dbReference type="ARBA" id="ARBA00022475"/>
    </source>
</evidence>
<evidence type="ECO:0000256" key="12">
    <source>
        <dbReference type="ARBA" id="ARBA00023242"/>
    </source>
</evidence>
<reference evidence="19" key="1">
    <citation type="submission" date="2025-08" db="UniProtKB">
        <authorList>
            <consortium name="RefSeq"/>
        </authorList>
    </citation>
    <scope>IDENTIFICATION</scope>
</reference>
<dbReference type="InterPro" id="IPR011993">
    <property type="entry name" value="PH-like_dom_sf"/>
</dbReference>
<dbReference type="KEGG" id="bspl:114845332"/>
<keyword evidence="18" id="KW-1185">Reference proteome</keyword>
<dbReference type="PROSITE" id="PS50003">
    <property type="entry name" value="PH_DOMAIN"/>
    <property type="match status" value="1"/>
</dbReference>
<evidence type="ECO:0000256" key="13">
    <source>
        <dbReference type="ARBA" id="ARBA00039670"/>
    </source>
</evidence>
<feature type="compositionally biased region" description="Acidic residues" evidence="15">
    <location>
        <begin position="286"/>
        <end position="296"/>
    </location>
</feature>
<dbReference type="InterPro" id="IPR037781">
    <property type="entry name" value="SKAP_fam"/>
</dbReference>
<dbReference type="InParanoid" id="A0A6P7L786"/>
<feature type="compositionally biased region" description="Acidic residues" evidence="15">
    <location>
        <begin position="228"/>
        <end position="243"/>
    </location>
</feature>
<keyword evidence="7" id="KW-0963">Cytoplasm</keyword>
<evidence type="ECO:0000259" key="17">
    <source>
        <dbReference type="PROSITE" id="PS50003"/>
    </source>
</evidence>
<keyword evidence="9" id="KW-0391">Immunity</keyword>
<evidence type="ECO:0000256" key="9">
    <source>
        <dbReference type="ARBA" id="ARBA00022859"/>
    </source>
</evidence>
<evidence type="ECO:0000313" key="19">
    <source>
        <dbReference type="RefSeq" id="XP_028989049.1"/>
    </source>
</evidence>
<dbReference type="OrthoDB" id="243840at2759"/>
<dbReference type="PANTHER" id="PTHR15129:SF1">
    <property type="entry name" value="SRC KINASE-ASSOCIATED PHOSPHOPROTEIN 1"/>
    <property type="match status" value="1"/>
</dbReference>
<dbReference type="GO" id="GO:0002250">
    <property type="term" value="P:adaptive immune response"/>
    <property type="evidence" value="ECO:0007669"/>
    <property type="project" value="UniProtKB-KW"/>
</dbReference>